<dbReference type="Gene3D" id="3.40.190.10">
    <property type="entry name" value="Periplasmic binding protein-like II"/>
    <property type="match status" value="2"/>
</dbReference>
<dbReference type="GeneID" id="37876105"/>
<dbReference type="AlphaFoldDB" id="A0A2Z5PHE4"/>
<dbReference type="InterPro" id="IPR001638">
    <property type="entry name" value="Solute-binding_3/MltF_N"/>
</dbReference>
<proteinExistence type="predicted"/>
<dbReference type="Proteomes" id="UP000263689">
    <property type="component" value="Chromosome"/>
</dbReference>
<keyword evidence="1" id="KW-0732">Signal</keyword>
<gene>
    <name evidence="3" type="ORF">MMOS7_16160</name>
</gene>
<dbReference type="Pfam" id="PF00497">
    <property type="entry name" value="SBP_bac_3"/>
    <property type="match status" value="1"/>
</dbReference>
<dbReference type="SMART" id="SM00062">
    <property type="entry name" value="PBPb"/>
    <property type="match status" value="1"/>
</dbReference>
<dbReference type="SUPFAM" id="SSF53850">
    <property type="entry name" value="Periplasmic binding protein-like II"/>
    <property type="match status" value="1"/>
</dbReference>
<dbReference type="PANTHER" id="PTHR35936:SF19">
    <property type="entry name" value="AMINO-ACID-BINDING PROTEIN YXEM-RELATED"/>
    <property type="match status" value="1"/>
</dbReference>
<sequence length="252" mass="29334">MKSLYLIIITLLSPLANVVDIENEYQITGVLTVGVYPDLPPYTYEENGELKGFEVDLINEISKRLEVTPKFILYNYTNEPYEAVKNKKIDCAISSNYLSPKNDDIDYSRTYLSTYEVVMCEKGEKYFRLEDLKDKKIGVLKNSEAEEKAEYLLRSMNFEIITYDNLEDIQNDLESGNLDAAISDKHYLNYVQKENNSLKFVQEIDIKYVSIAVNSNNPELTEKIDEILLEMEKDGTYQEIYDKWFGDYEKSL</sequence>
<protein>
    <submittedName>
        <fullName evidence="3">Putative extracellular solute-binding protein</fullName>
    </submittedName>
</protein>
<dbReference type="RefSeq" id="WP_119721257.1">
    <property type="nucleotide sequence ID" value="NZ_AP011528.1"/>
</dbReference>
<accession>A0A2Z5PHE4</accession>
<organism evidence="3 4">
    <name type="scientific">Methanococcus maripaludis OS7</name>
    <dbReference type="NCBI Taxonomy" id="637915"/>
    <lineage>
        <taxon>Archaea</taxon>
        <taxon>Methanobacteriati</taxon>
        <taxon>Methanobacteriota</taxon>
        <taxon>Methanomada group</taxon>
        <taxon>Methanococci</taxon>
        <taxon>Methanococcales</taxon>
        <taxon>Methanococcaceae</taxon>
        <taxon>Methanococcus</taxon>
    </lineage>
</organism>
<dbReference type="KEGG" id="mmao:MMOS7_16160"/>
<dbReference type="PANTHER" id="PTHR35936">
    <property type="entry name" value="MEMBRANE-BOUND LYTIC MUREIN TRANSGLYCOSYLASE F"/>
    <property type="match status" value="1"/>
</dbReference>
<reference evidence="3 4" key="1">
    <citation type="submission" date="2009-06" db="EMBL/GenBank/DDBJ databases">
        <title>Molecular Evidence for Microbiologically Influenced Corrosion from genome of Methanogen.</title>
        <authorList>
            <person name="Ito N."/>
            <person name="Tsurumaru H."/>
            <person name="Shimizu A."/>
            <person name="Harada T."/>
            <person name="Hosoyama A."/>
            <person name="Horikawa H."/>
            <person name="Wakai S."/>
            <person name="Sasaki K."/>
            <person name="Nishijima K."/>
            <person name="Ataku H."/>
            <person name="Yamazaki J."/>
            <person name="Mise M."/>
            <person name="Yamazaki S."/>
            <person name="Tanikawa S."/>
            <person name="Harayama S."/>
            <person name="Fujita N."/>
        </authorList>
    </citation>
    <scope>NUCLEOTIDE SEQUENCE [LARGE SCALE GENOMIC DNA]</scope>
    <source>
        <strain evidence="4">OS7 ( NBRC 103642)</strain>
    </source>
</reference>
<evidence type="ECO:0000313" key="3">
    <source>
        <dbReference type="EMBL" id="BAP63702.1"/>
    </source>
</evidence>
<evidence type="ECO:0000256" key="1">
    <source>
        <dbReference type="ARBA" id="ARBA00022729"/>
    </source>
</evidence>
<evidence type="ECO:0000259" key="2">
    <source>
        <dbReference type="SMART" id="SM00062"/>
    </source>
</evidence>
<dbReference type="CDD" id="cd13530">
    <property type="entry name" value="PBP2_peptides_like"/>
    <property type="match status" value="1"/>
</dbReference>
<name>A0A2Z5PHE4_METMI</name>
<dbReference type="EMBL" id="AP011528">
    <property type="protein sequence ID" value="BAP63702.1"/>
    <property type="molecule type" value="Genomic_DNA"/>
</dbReference>
<feature type="domain" description="Solute-binding protein family 3/N-terminal" evidence="2">
    <location>
        <begin position="30"/>
        <end position="248"/>
    </location>
</feature>
<evidence type="ECO:0000313" key="4">
    <source>
        <dbReference type="Proteomes" id="UP000263689"/>
    </source>
</evidence>